<dbReference type="Pfam" id="PF22827">
    <property type="entry name" value="GldL_N"/>
    <property type="match status" value="1"/>
</dbReference>
<comment type="caution">
    <text evidence="4">The sequence shown here is derived from an EMBL/GenBank/DDBJ whole genome shotgun (WGS) entry which is preliminary data.</text>
</comment>
<dbReference type="NCBIfam" id="TIGR03513">
    <property type="entry name" value="GldL_gliding"/>
    <property type="match status" value="1"/>
</dbReference>
<sequence length="323" mass="35670">MNIGEIFKTKRWKTFMGYVYGWGASIVMLGALFKLQHWQYGGLLLTIGLVTEAIIFFLSAFEPPLEMPEWAKVYPELRDDYEVLDEEEYIRRGKNGLSQLLPSSDLSPELIEKVGKGLNELSAAARGISDISSATLATDLYVKNLSSASESMNTFAEINQRANETVNASVEKLVKSYAQASDQLSGTGKTAIEKLRKSSEDFSTKLAETGQKLSETVNGASGAFTSDLKNISESSKMYSGNLEKLNQNINALNESFEAQLKGTKAQFEASHKFSSDLGQMNEILSSSVSELQKYKENAEQLNKHLEALNTIYGNMLGALSYKK</sequence>
<protein>
    <submittedName>
        <fullName evidence="4">Gliding motility protein GldL</fullName>
    </submittedName>
</protein>
<evidence type="ECO:0000256" key="1">
    <source>
        <dbReference type="SAM" id="Coils"/>
    </source>
</evidence>
<evidence type="ECO:0000259" key="3">
    <source>
        <dbReference type="Pfam" id="PF22827"/>
    </source>
</evidence>
<evidence type="ECO:0000313" key="4">
    <source>
        <dbReference type="EMBL" id="HDR51068.1"/>
    </source>
</evidence>
<name>A0A831PPX8_9BACT</name>
<keyword evidence="2" id="KW-0472">Membrane</keyword>
<dbReference type="Proteomes" id="UP000886047">
    <property type="component" value="Unassembled WGS sequence"/>
</dbReference>
<feature type="transmembrane region" description="Helical" evidence="2">
    <location>
        <begin position="39"/>
        <end position="61"/>
    </location>
</feature>
<dbReference type="InterPro" id="IPR019852">
    <property type="entry name" value="Motility-assoc_prot_GldL"/>
</dbReference>
<dbReference type="EMBL" id="DSDK01000308">
    <property type="protein sequence ID" value="HDR51068.1"/>
    <property type="molecule type" value="Genomic_DNA"/>
</dbReference>
<accession>A0A831PPX8</accession>
<dbReference type="InterPro" id="IPR055087">
    <property type="entry name" value="GldL-like_N"/>
</dbReference>
<keyword evidence="2" id="KW-0812">Transmembrane</keyword>
<keyword evidence="1" id="KW-0175">Coiled coil</keyword>
<keyword evidence="2" id="KW-1133">Transmembrane helix</keyword>
<feature type="transmembrane region" description="Helical" evidence="2">
    <location>
        <begin position="12"/>
        <end position="33"/>
    </location>
</feature>
<proteinExistence type="predicted"/>
<dbReference type="AlphaFoldDB" id="A0A831PPX8"/>
<reference evidence="4" key="1">
    <citation type="journal article" date="2020" name="mSystems">
        <title>Genome- and Community-Level Interaction Insights into Carbon Utilization and Element Cycling Functions of Hydrothermarchaeota in Hydrothermal Sediment.</title>
        <authorList>
            <person name="Zhou Z."/>
            <person name="Liu Y."/>
            <person name="Xu W."/>
            <person name="Pan J."/>
            <person name="Luo Z.H."/>
            <person name="Li M."/>
        </authorList>
    </citation>
    <scope>NUCLEOTIDE SEQUENCE [LARGE SCALE GENOMIC DNA]</scope>
    <source>
        <strain evidence="4">SpSt-1217</strain>
    </source>
</reference>
<feature type="coiled-coil region" evidence="1">
    <location>
        <begin position="235"/>
        <end position="311"/>
    </location>
</feature>
<dbReference type="Gene3D" id="1.20.120.20">
    <property type="entry name" value="Apolipoprotein"/>
    <property type="match status" value="1"/>
</dbReference>
<feature type="domain" description="Gliding motility protein GldL-like N-terminal" evidence="3">
    <location>
        <begin position="19"/>
        <end position="80"/>
    </location>
</feature>
<gene>
    <name evidence="4" type="primary">gldL</name>
    <name evidence="4" type="ORF">ENN90_05515</name>
</gene>
<organism evidence="4">
    <name type="scientific">Mariniphaga anaerophila</name>
    <dbReference type="NCBI Taxonomy" id="1484053"/>
    <lineage>
        <taxon>Bacteria</taxon>
        <taxon>Pseudomonadati</taxon>
        <taxon>Bacteroidota</taxon>
        <taxon>Bacteroidia</taxon>
        <taxon>Marinilabiliales</taxon>
        <taxon>Prolixibacteraceae</taxon>
        <taxon>Mariniphaga</taxon>
    </lineage>
</organism>
<evidence type="ECO:0000256" key="2">
    <source>
        <dbReference type="SAM" id="Phobius"/>
    </source>
</evidence>